<dbReference type="EMBL" id="CM010724">
    <property type="protein sequence ID" value="RZC80459.1"/>
    <property type="molecule type" value="Genomic_DNA"/>
</dbReference>
<name>A0A4Y7L877_PAPSO</name>
<protein>
    <submittedName>
        <fullName evidence="1">Uncharacterized protein</fullName>
    </submittedName>
</protein>
<dbReference type="AlphaFoldDB" id="A0A4Y7L877"/>
<evidence type="ECO:0000313" key="1">
    <source>
        <dbReference type="EMBL" id="RZC80459.1"/>
    </source>
</evidence>
<gene>
    <name evidence="1" type="ORF">C5167_043034</name>
</gene>
<keyword evidence="2" id="KW-1185">Reference proteome</keyword>
<proteinExistence type="predicted"/>
<dbReference type="Proteomes" id="UP000316621">
    <property type="component" value="Chromosome 10"/>
</dbReference>
<reference evidence="1 2" key="1">
    <citation type="journal article" date="2018" name="Science">
        <title>The opium poppy genome and morphinan production.</title>
        <authorList>
            <person name="Guo L."/>
            <person name="Winzer T."/>
            <person name="Yang X."/>
            <person name="Li Y."/>
            <person name="Ning Z."/>
            <person name="He Z."/>
            <person name="Teodor R."/>
            <person name="Lu Y."/>
            <person name="Bowser T.A."/>
            <person name="Graham I.A."/>
            <person name="Ye K."/>
        </authorList>
    </citation>
    <scope>NUCLEOTIDE SEQUENCE [LARGE SCALE GENOMIC DNA]</scope>
    <source>
        <strain evidence="2">cv. HN1</strain>
        <tissue evidence="1">Leaves</tissue>
    </source>
</reference>
<organism evidence="1 2">
    <name type="scientific">Papaver somniferum</name>
    <name type="common">Opium poppy</name>
    <dbReference type="NCBI Taxonomy" id="3469"/>
    <lineage>
        <taxon>Eukaryota</taxon>
        <taxon>Viridiplantae</taxon>
        <taxon>Streptophyta</taxon>
        <taxon>Embryophyta</taxon>
        <taxon>Tracheophyta</taxon>
        <taxon>Spermatophyta</taxon>
        <taxon>Magnoliopsida</taxon>
        <taxon>Ranunculales</taxon>
        <taxon>Papaveraceae</taxon>
        <taxon>Papaveroideae</taxon>
        <taxon>Papaver</taxon>
    </lineage>
</organism>
<accession>A0A4Y7L877</accession>
<dbReference type="Gramene" id="RZC80459">
    <property type="protein sequence ID" value="RZC80459"/>
    <property type="gene ID" value="C5167_043034"/>
</dbReference>
<sequence>MKERLSIEKIYYTKLMELVEVLLRIMPQQQSTSEQPLQGGGVLYWKLIPFIAYRNVEIILSNGILRLLIEIKMGMRQKRSMQPLLILNSITFQQHESISRNDVNRQAKHFNVDGGTNKEIN</sequence>
<evidence type="ECO:0000313" key="2">
    <source>
        <dbReference type="Proteomes" id="UP000316621"/>
    </source>
</evidence>